<accession>A0A9D1XP09</accession>
<dbReference type="SMART" id="SM00479">
    <property type="entry name" value="EXOIII"/>
    <property type="match status" value="1"/>
</dbReference>
<feature type="domain" description="Exonuclease" evidence="1">
    <location>
        <begin position="4"/>
        <end position="145"/>
    </location>
</feature>
<dbReference type="GO" id="GO:0003676">
    <property type="term" value="F:nucleic acid binding"/>
    <property type="evidence" value="ECO:0007669"/>
    <property type="project" value="InterPro"/>
</dbReference>
<reference evidence="2" key="1">
    <citation type="journal article" date="2021" name="PeerJ">
        <title>Extensive microbial diversity within the chicken gut microbiome revealed by metagenomics and culture.</title>
        <authorList>
            <person name="Gilroy R."/>
            <person name="Ravi A."/>
            <person name="Getino M."/>
            <person name="Pursley I."/>
            <person name="Horton D.L."/>
            <person name="Alikhan N.F."/>
            <person name="Baker D."/>
            <person name="Gharbi K."/>
            <person name="Hall N."/>
            <person name="Watson M."/>
            <person name="Adriaenssens E.M."/>
            <person name="Foster-Nyarko E."/>
            <person name="Jarju S."/>
            <person name="Secka A."/>
            <person name="Antonio M."/>
            <person name="Oren A."/>
            <person name="Chaudhuri R.R."/>
            <person name="La Ragione R."/>
            <person name="Hildebrand F."/>
            <person name="Pallen M.J."/>
        </authorList>
    </citation>
    <scope>NUCLEOTIDE SEQUENCE</scope>
    <source>
        <strain evidence="2">ChiGjej1B1-14440</strain>
    </source>
</reference>
<dbReference type="EMBL" id="DXET01000128">
    <property type="protein sequence ID" value="HIX81440.1"/>
    <property type="molecule type" value="Genomic_DNA"/>
</dbReference>
<name>A0A9D1XP09_9FIRM</name>
<dbReference type="Pfam" id="PF00929">
    <property type="entry name" value="RNase_T"/>
    <property type="match status" value="1"/>
</dbReference>
<dbReference type="InterPro" id="IPR036397">
    <property type="entry name" value="RNaseH_sf"/>
</dbReference>
<dbReference type="GO" id="GO:0004527">
    <property type="term" value="F:exonuclease activity"/>
    <property type="evidence" value="ECO:0007669"/>
    <property type="project" value="UniProtKB-KW"/>
</dbReference>
<dbReference type="Gene3D" id="3.30.420.10">
    <property type="entry name" value="Ribonuclease H-like superfamily/Ribonuclease H"/>
    <property type="match status" value="1"/>
</dbReference>
<evidence type="ECO:0000313" key="3">
    <source>
        <dbReference type="Proteomes" id="UP000886724"/>
    </source>
</evidence>
<organism evidence="2 3">
    <name type="scientific">Candidatus Erysipelatoclostridium merdavium</name>
    <dbReference type="NCBI Taxonomy" id="2838566"/>
    <lineage>
        <taxon>Bacteria</taxon>
        <taxon>Bacillati</taxon>
        <taxon>Bacillota</taxon>
        <taxon>Erysipelotrichia</taxon>
        <taxon>Erysipelotrichales</taxon>
        <taxon>Erysipelotrichales incertae sedis</taxon>
    </lineage>
</organism>
<gene>
    <name evidence="2" type="ORF">H9980_05645</name>
</gene>
<keyword evidence="2" id="KW-0378">Hydrolase</keyword>
<keyword evidence="2" id="KW-0269">Exonuclease</keyword>
<dbReference type="CDD" id="cd06127">
    <property type="entry name" value="DEDDh"/>
    <property type="match status" value="1"/>
</dbReference>
<comment type="caution">
    <text evidence="2">The sequence shown here is derived from an EMBL/GenBank/DDBJ whole genome shotgun (WGS) entry which is preliminary data.</text>
</comment>
<dbReference type="InterPro" id="IPR013520">
    <property type="entry name" value="Ribonucl_H"/>
</dbReference>
<dbReference type="Proteomes" id="UP000886724">
    <property type="component" value="Unassembled WGS sequence"/>
</dbReference>
<protein>
    <submittedName>
        <fullName evidence="2">3'-5' exonuclease</fullName>
    </submittedName>
</protein>
<evidence type="ECO:0000313" key="2">
    <source>
        <dbReference type="EMBL" id="HIX81440.1"/>
    </source>
</evidence>
<feature type="non-terminal residue" evidence="2">
    <location>
        <position position="145"/>
    </location>
</feature>
<keyword evidence="2" id="KW-0540">Nuclease</keyword>
<evidence type="ECO:0000259" key="1">
    <source>
        <dbReference type="SMART" id="SM00479"/>
    </source>
</evidence>
<reference evidence="2" key="2">
    <citation type="submission" date="2021-04" db="EMBL/GenBank/DDBJ databases">
        <authorList>
            <person name="Gilroy R."/>
        </authorList>
    </citation>
    <scope>NUCLEOTIDE SEQUENCE</scope>
    <source>
        <strain evidence="2">ChiGjej1B1-14440</strain>
    </source>
</reference>
<proteinExistence type="predicted"/>
<dbReference type="InterPro" id="IPR012337">
    <property type="entry name" value="RNaseH-like_sf"/>
</dbReference>
<sequence length="145" mass="17135">MSARYVVMDFETTGINKYHDDEVVQVAIINQDDEILLHELCRPKHHFSWVDAQKVHGITPAMVKNKMSFEHYLEQIISIFEDYDFIVCYNIAFEKGMLENYGIDVSKYQFRDPMKEFAPIYGEKSYRGGYKWKSLTVCAQYFGFE</sequence>
<dbReference type="SUPFAM" id="SSF53098">
    <property type="entry name" value="Ribonuclease H-like"/>
    <property type="match status" value="1"/>
</dbReference>
<dbReference type="AlphaFoldDB" id="A0A9D1XP09"/>